<name>A0A2T5J3C7_9GAMM</name>
<reference evidence="2 3" key="1">
    <citation type="submission" date="2018-04" db="EMBL/GenBank/DDBJ databases">
        <title>Genomic Encyclopedia of Archaeal and Bacterial Type Strains, Phase II (KMG-II): from individual species to whole genera.</title>
        <authorList>
            <person name="Goeker M."/>
        </authorList>
    </citation>
    <scope>NUCLEOTIDE SEQUENCE [LARGE SCALE GENOMIC DNA]</scope>
    <source>
        <strain evidence="2 3">DSM 5822</strain>
    </source>
</reference>
<dbReference type="InterPro" id="IPR036527">
    <property type="entry name" value="SCP2_sterol-bd_dom_sf"/>
</dbReference>
<feature type="domain" description="SCP2" evidence="1">
    <location>
        <begin position="34"/>
        <end position="115"/>
    </location>
</feature>
<dbReference type="InterPro" id="IPR003033">
    <property type="entry name" value="SCP2_sterol-bd_dom"/>
</dbReference>
<sequence length="144" mass="16740">MTKFDLLLVFMAGRMQYLSHHHAGFMAMLHNRQFVIQLQTSDMSSVRYFSIKNRRIRSHAQAHNKPDFSLSFKDADYAVKILSKATPMAFMKGMQEGNIKMEGDFGLLMWFNNAAKYLQPDVPKPVRQAIKWVKSQRQNKRQAA</sequence>
<gene>
    <name evidence="2" type="ORF">C8N29_101110</name>
</gene>
<evidence type="ECO:0000313" key="2">
    <source>
        <dbReference type="EMBL" id="PTQ91038.1"/>
    </source>
</evidence>
<dbReference type="SUPFAM" id="SSF55718">
    <property type="entry name" value="SCP-like"/>
    <property type="match status" value="1"/>
</dbReference>
<organism evidence="2 3">
    <name type="scientific">Agitococcus lubricus</name>
    <dbReference type="NCBI Taxonomy" id="1077255"/>
    <lineage>
        <taxon>Bacteria</taxon>
        <taxon>Pseudomonadati</taxon>
        <taxon>Pseudomonadota</taxon>
        <taxon>Gammaproteobacteria</taxon>
        <taxon>Moraxellales</taxon>
        <taxon>Moraxellaceae</taxon>
        <taxon>Agitococcus</taxon>
    </lineage>
</organism>
<protein>
    <submittedName>
        <fullName evidence="2">SCP-2 sterol transfer family protein</fullName>
    </submittedName>
</protein>
<evidence type="ECO:0000313" key="3">
    <source>
        <dbReference type="Proteomes" id="UP000244223"/>
    </source>
</evidence>
<dbReference type="EMBL" id="QAON01000001">
    <property type="protein sequence ID" value="PTQ91038.1"/>
    <property type="molecule type" value="Genomic_DNA"/>
</dbReference>
<dbReference type="Gene3D" id="3.30.1050.10">
    <property type="entry name" value="SCP2 sterol-binding domain"/>
    <property type="match status" value="1"/>
</dbReference>
<dbReference type="AlphaFoldDB" id="A0A2T5J3C7"/>
<keyword evidence="3" id="KW-1185">Reference proteome</keyword>
<accession>A0A2T5J3C7</accession>
<dbReference type="Proteomes" id="UP000244223">
    <property type="component" value="Unassembled WGS sequence"/>
</dbReference>
<dbReference type="Pfam" id="PF02036">
    <property type="entry name" value="SCP2"/>
    <property type="match status" value="1"/>
</dbReference>
<evidence type="ECO:0000259" key="1">
    <source>
        <dbReference type="Pfam" id="PF02036"/>
    </source>
</evidence>
<dbReference type="RefSeq" id="WP_107864067.1">
    <property type="nucleotide sequence ID" value="NZ_QAON01000001.1"/>
</dbReference>
<dbReference type="OrthoDB" id="6711779at2"/>
<proteinExistence type="predicted"/>
<comment type="caution">
    <text evidence="2">The sequence shown here is derived from an EMBL/GenBank/DDBJ whole genome shotgun (WGS) entry which is preliminary data.</text>
</comment>